<dbReference type="SUPFAM" id="SSF56317">
    <property type="entry name" value="Carbon-nitrogen hydrolase"/>
    <property type="match status" value="1"/>
</dbReference>
<evidence type="ECO:0000256" key="1">
    <source>
        <dbReference type="ARBA" id="ARBA00022801"/>
    </source>
</evidence>
<dbReference type="InterPro" id="IPR036526">
    <property type="entry name" value="C-N_Hydrolase_sf"/>
</dbReference>
<keyword evidence="8" id="KW-1185">Reference proteome</keyword>
<dbReference type="EC" id="3.5.1.3" evidence="3"/>
<organism evidence="7 8">
    <name type="scientific">Diploptera punctata</name>
    <name type="common">Pacific beetle cockroach</name>
    <dbReference type="NCBI Taxonomy" id="6984"/>
    <lineage>
        <taxon>Eukaryota</taxon>
        <taxon>Metazoa</taxon>
        <taxon>Ecdysozoa</taxon>
        <taxon>Arthropoda</taxon>
        <taxon>Hexapoda</taxon>
        <taxon>Insecta</taxon>
        <taxon>Pterygota</taxon>
        <taxon>Neoptera</taxon>
        <taxon>Polyneoptera</taxon>
        <taxon>Dictyoptera</taxon>
        <taxon>Blattodea</taxon>
        <taxon>Blaberoidea</taxon>
        <taxon>Blaberidae</taxon>
        <taxon>Diplopterinae</taxon>
        <taxon>Diploptera</taxon>
    </lineage>
</organism>
<evidence type="ECO:0000313" key="8">
    <source>
        <dbReference type="Proteomes" id="UP001233999"/>
    </source>
</evidence>
<sequence length="249" mass="27698">LKIALLQFAVGCSKGGNLEKANMMIKTAVHNGAKLVVLPECFNSPYGTEHFKNYAESIPNGETSTLISSLAKVLGVHIVAGSIPEVDNDNLFNTCTVWNSEGKLIAKYRKMHLFDINIPNKMTFRESETLKAGSTLATFDIGKFRFGLGICYDLRFGELAKLYRAKDCNVLLYPGAFNMTTGPVHWELLLRSRALDNQCYVAGVSPAQDTNATYVAYGHTLMVDPWGKKMTELEYNEDIAYAELETKYQ</sequence>
<dbReference type="CDD" id="cd07572">
    <property type="entry name" value="nit"/>
    <property type="match status" value="1"/>
</dbReference>
<evidence type="ECO:0000256" key="5">
    <source>
        <dbReference type="ARBA" id="ARBA00048745"/>
    </source>
</evidence>
<dbReference type="GO" id="GO:0006107">
    <property type="term" value="P:oxaloacetate metabolic process"/>
    <property type="evidence" value="ECO:0007669"/>
    <property type="project" value="TreeGrafter"/>
</dbReference>
<feature type="non-terminal residue" evidence="7">
    <location>
        <position position="1"/>
    </location>
</feature>
<dbReference type="PANTHER" id="PTHR23088">
    <property type="entry name" value="NITRILASE-RELATED"/>
    <property type="match status" value="1"/>
</dbReference>
<dbReference type="GO" id="GO:0006528">
    <property type="term" value="P:asparagine metabolic process"/>
    <property type="evidence" value="ECO:0007669"/>
    <property type="project" value="TreeGrafter"/>
</dbReference>
<evidence type="ECO:0000256" key="2">
    <source>
        <dbReference type="ARBA" id="ARBA00036637"/>
    </source>
</evidence>
<dbReference type="AlphaFoldDB" id="A0AAD8EN25"/>
<evidence type="ECO:0000259" key="6">
    <source>
        <dbReference type="PROSITE" id="PS50263"/>
    </source>
</evidence>
<dbReference type="GO" id="GO:0005739">
    <property type="term" value="C:mitochondrion"/>
    <property type="evidence" value="ECO:0007669"/>
    <property type="project" value="TreeGrafter"/>
</dbReference>
<dbReference type="Pfam" id="PF00795">
    <property type="entry name" value="CN_hydrolase"/>
    <property type="match status" value="1"/>
</dbReference>
<feature type="domain" description="CN hydrolase" evidence="6">
    <location>
        <begin position="1"/>
        <end position="246"/>
    </location>
</feature>
<comment type="catalytic activity">
    <reaction evidence="5">
        <text>2-oxosuccinamate + H2O = oxaloacetate + NH4(+)</text>
        <dbReference type="Rhea" id="RHEA:59412"/>
        <dbReference type="ChEBI" id="CHEBI:15377"/>
        <dbReference type="ChEBI" id="CHEBI:16452"/>
        <dbReference type="ChEBI" id="CHEBI:28938"/>
        <dbReference type="ChEBI" id="CHEBI:57735"/>
        <dbReference type="EC" id="3.5.1.3"/>
    </reaction>
    <physiologicalReaction direction="left-to-right" evidence="5">
        <dbReference type="Rhea" id="RHEA:59413"/>
    </physiologicalReaction>
</comment>
<accession>A0AAD8EN25</accession>
<evidence type="ECO:0000313" key="7">
    <source>
        <dbReference type="EMBL" id="KAJ9595859.1"/>
    </source>
</evidence>
<dbReference type="GO" id="GO:0050152">
    <property type="term" value="F:omega-amidase activity"/>
    <property type="evidence" value="ECO:0007669"/>
    <property type="project" value="UniProtKB-EC"/>
</dbReference>
<dbReference type="PROSITE" id="PS50263">
    <property type="entry name" value="CN_HYDROLASE"/>
    <property type="match status" value="1"/>
</dbReference>
<dbReference type="InterPro" id="IPR045254">
    <property type="entry name" value="Nit1/2_C-N_Hydrolase"/>
</dbReference>
<dbReference type="EMBL" id="JASPKZ010002309">
    <property type="protein sequence ID" value="KAJ9595859.1"/>
    <property type="molecule type" value="Genomic_DNA"/>
</dbReference>
<dbReference type="GO" id="GO:0006541">
    <property type="term" value="P:glutamine metabolic process"/>
    <property type="evidence" value="ECO:0007669"/>
    <property type="project" value="TreeGrafter"/>
</dbReference>
<gene>
    <name evidence="7" type="ORF">L9F63_012961</name>
</gene>
<name>A0AAD8EN25_DIPPU</name>
<protein>
    <recommendedName>
        <fullName evidence="3">omega-amidase</fullName>
        <ecNumber evidence="3">3.5.1.3</ecNumber>
    </recommendedName>
    <alternativeName>
        <fullName evidence="4">Nitrilase homolog 2</fullName>
    </alternativeName>
</protein>
<dbReference type="Proteomes" id="UP001233999">
    <property type="component" value="Unassembled WGS sequence"/>
</dbReference>
<evidence type="ECO:0000256" key="3">
    <source>
        <dbReference type="ARBA" id="ARBA00039118"/>
    </source>
</evidence>
<comment type="catalytic activity">
    <reaction evidence="2">
        <text>2-oxoglutaramate + H2O = 2-oxoglutarate + NH4(+)</text>
        <dbReference type="Rhea" id="RHEA:32963"/>
        <dbReference type="ChEBI" id="CHEBI:15377"/>
        <dbReference type="ChEBI" id="CHEBI:16769"/>
        <dbReference type="ChEBI" id="CHEBI:16810"/>
        <dbReference type="ChEBI" id="CHEBI:28938"/>
        <dbReference type="EC" id="3.5.1.3"/>
    </reaction>
    <physiologicalReaction direction="left-to-right" evidence="2">
        <dbReference type="Rhea" id="RHEA:32964"/>
    </physiologicalReaction>
</comment>
<dbReference type="PANTHER" id="PTHR23088:SF30">
    <property type="entry name" value="OMEGA-AMIDASE NIT2"/>
    <property type="match status" value="1"/>
</dbReference>
<comment type="caution">
    <text evidence="7">The sequence shown here is derived from an EMBL/GenBank/DDBJ whole genome shotgun (WGS) entry which is preliminary data.</text>
</comment>
<keyword evidence="1" id="KW-0378">Hydrolase</keyword>
<reference evidence="7" key="2">
    <citation type="submission" date="2023-05" db="EMBL/GenBank/DDBJ databases">
        <authorList>
            <person name="Fouks B."/>
        </authorList>
    </citation>
    <scope>NUCLEOTIDE SEQUENCE</scope>
    <source>
        <strain evidence="7">Stay&amp;Tobe</strain>
        <tissue evidence="7">Testes</tissue>
    </source>
</reference>
<dbReference type="Gene3D" id="3.60.110.10">
    <property type="entry name" value="Carbon-nitrogen hydrolase"/>
    <property type="match status" value="1"/>
</dbReference>
<feature type="non-terminal residue" evidence="7">
    <location>
        <position position="249"/>
    </location>
</feature>
<dbReference type="InterPro" id="IPR003010">
    <property type="entry name" value="C-N_Hydrolase"/>
</dbReference>
<evidence type="ECO:0000256" key="4">
    <source>
        <dbReference type="ARBA" id="ARBA00041576"/>
    </source>
</evidence>
<reference evidence="7" key="1">
    <citation type="journal article" date="2023" name="IScience">
        <title>Live-bearing cockroach genome reveals convergent evolutionary mechanisms linked to viviparity in insects and beyond.</title>
        <authorList>
            <person name="Fouks B."/>
            <person name="Harrison M.C."/>
            <person name="Mikhailova A.A."/>
            <person name="Marchal E."/>
            <person name="English S."/>
            <person name="Carruthers M."/>
            <person name="Jennings E.C."/>
            <person name="Chiamaka E.L."/>
            <person name="Frigard R.A."/>
            <person name="Pippel M."/>
            <person name="Attardo G.M."/>
            <person name="Benoit J.B."/>
            <person name="Bornberg-Bauer E."/>
            <person name="Tobe S.S."/>
        </authorList>
    </citation>
    <scope>NUCLEOTIDE SEQUENCE</scope>
    <source>
        <strain evidence="7">Stay&amp;Tobe</strain>
    </source>
</reference>
<proteinExistence type="predicted"/>